<keyword evidence="4" id="KW-1133">Transmembrane helix</keyword>
<feature type="transmembrane region" description="Helical" evidence="4">
    <location>
        <begin position="6"/>
        <end position="28"/>
    </location>
</feature>
<feature type="transmembrane region" description="Helical" evidence="4">
    <location>
        <begin position="137"/>
        <end position="162"/>
    </location>
</feature>
<organism evidence="6 7">
    <name type="scientific">Aquimarina rubra</name>
    <dbReference type="NCBI Taxonomy" id="1920033"/>
    <lineage>
        <taxon>Bacteria</taxon>
        <taxon>Pseudomonadati</taxon>
        <taxon>Bacteroidota</taxon>
        <taxon>Flavobacteriia</taxon>
        <taxon>Flavobacteriales</taxon>
        <taxon>Flavobacteriaceae</taxon>
        <taxon>Aquimarina</taxon>
    </lineage>
</organism>
<dbReference type="Pfam" id="PF12833">
    <property type="entry name" value="HTH_18"/>
    <property type="match status" value="1"/>
</dbReference>
<feature type="transmembrane region" description="Helical" evidence="4">
    <location>
        <begin position="35"/>
        <end position="55"/>
    </location>
</feature>
<dbReference type="RefSeq" id="WP_378289220.1">
    <property type="nucleotide sequence ID" value="NZ_JBHULE010000002.1"/>
</dbReference>
<dbReference type="EMBL" id="JBHULE010000002">
    <property type="protein sequence ID" value="MFD2561482.1"/>
    <property type="molecule type" value="Genomic_DNA"/>
</dbReference>
<dbReference type="Proteomes" id="UP001597319">
    <property type="component" value="Unassembled WGS sequence"/>
</dbReference>
<evidence type="ECO:0000256" key="4">
    <source>
        <dbReference type="SAM" id="Phobius"/>
    </source>
</evidence>
<proteinExistence type="predicted"/>
<sequence>MITSNPVLFTIMCVFGLQALILSGLIAFKRPRRLANIFLALLVFFFALIVINIVLVNVLKDQGLLYVFRYIQLEMLFGIGPSLYFYTKCISDPNFEFKRIHYLHFFPLVLEFIFYRTTFYRTGSDGLYLDVLPTYSYVYLTQQWLGIISILVYSFISLTILVKHQKRLKEYYSKIDNLTLRWLQTPIVIYASYFVLWNVITEIDRFVFDRSLREYYFLPNFVILSIATFWIGFKGYLQKERDFISLKQLPKKTKANFVEKDKVFISRLNELMDAQKPYLNPELNLNMLAELLNMKPKLVSLKINQNYSQNFYDLVNSYRVNEFKQLAKSYNFQKFSVLGLAFESGFNSKSTFNNTFKKITQLTPTQYIKKLKNKS</sequence>
<dbReference type="Gene3D" id="1.10.10.60">
    <property type="entry name" value="Homeodomain-like"/>
    <property type="match status" value="1"/>
</dbReference>
<dbReference type="InterPro" id="IPR018060">
    <property type="entry name" value="HTH_AraC"/>
</dbReference>
<feature type="transmembrane region" description="Helical" evidence="4">
    <location>
        <begin position="99"/>
        <end position="117"/>
    </location>
</feature>
<name>A0ABW5LAM1_9FLAO</name>
<accession>A0ABW5LAM1</accession>
<protein>
    <submittedName>
        <fullName evidence="6">Helix-turn-helix domain-containing protein</fullName>
    </submittedName>
</protein>
<keyword evidence="7" id="KW-1185">Reference proteome</keyword>
<comment type="caution">
    <text evidence="6">The sequence shown here is derived from an EMBL/GenBank/DDBJ whole genome shotgun (WGS) entry which is preliminary data.</text>
</comment>
<keyword evidence="4" id="KW-0472">Membrane</keyword>
<evidence type="ECO:0000313" key="7">
    <source>
        <dbReference type="Proteomes" id="UP001597319"/>
    </source>
</evidence>
<gene>
    <name evidence="6" type="ORF">ACFSR1_02295</name>
</gene>
<dbReference type="SUPFAM" id="SSF46689">
    <property type="entry name" value="Homeodomain-like"/>
    <property type="match status" value="1"/>
</dbReference>
<feature type="transmembrane region" description="Helical" evidence="4">
    <location>
        <begin position="215"/>
        <end position="237"/>
    </location>
</feature>
<evidence type="ECO:0000256" key="1">
    <source>
        <dbReference type="ARBA" id="ARBA00023015"/>
    </source>
</evidence>
<feature type="domain" description="HTH araC/xylS-type" evidence="5">
    <location>
        <begin position="269"/>
        <end position="370"/>
    </location>
</feature>
<feature type="transmembrane region" description="Helical" evidence="4">
    <location>
        <begin position="182"/>
        <end position="200"/>
    </location>
</feature>
<dbReference type="InterPro" id="IPR009057">
    <property type="entry name" value="Homeodomain-like_sf"/>
</dbReference>
<keyword evidence="4" id="KW-0812">Transmembrane</keyword>
<dbReference type="PROSITE" id="PS01124">
    <property type="entry name" value="HTH_ARAC_FAMILY_2"/>
    <property type="match status" value="1"/>
</dbReference>
<evidence type="ECO:0000256" key="2">
    <source>
        <dbReference type="ARBA" id="ARBA00023125"/>
    </source>
</evidence>
<reference evidence="7" key="1">
    <citation type="journal article" date="2019" name="Int. J. Syst. Evol. Microbiol.">
        <title>The Global Catalogue of Microorganisms (GCM) 10K type strain sequencing project: providing services to taxonomists for standard genome sequencing and annotation.</title>
        <authorList>
            <consortium name="The Broad Institute Genomics Platform"/>
            <consortium name="The Broad Institute Genome Sequencing Center for Infectious Disease"/>
            <person name="Wu L."/>
            <person name="Ma J."/>
        </authorList>
    </citation>
    <scope>NUCLEOTIDE SEQUENCE [LARGE SCALE GENOMIC DNA]</scope>
    <source>
        <strain evidence="7">KCTC 52274</strain>
    </source>
</reference>
<evidence type="ECO:0000259" key="5">
    <source>
        <dbReference type="PROSITE" id="PS01124"/>
    </source>
</evidence>
<keyword evidence="1" id="KW-0805">Transcription regulation</keyword>
<evidence type="ECO:0000313" key="6">
    <source>
        <dbReference type="EMBL" id="MFD2561482.1"/>
    </source>
</evidence>
<dbReference type="SMART" id="SM00342">
    <property type="entry name" value="HTH_ARAC"/>
    <property type="match status" value="1"/>
</dbReference>
<evidence type="ECO:0000256" key="3">
    <source>
        <dbReference type="ARBA" id="ARBA00023163"/>
    </source>
</evidence>
<feature type="transmembrane region" description="Helical" evidence="4">
    <location>
        <begin position="67"/>
        <end position="87"/>
    </location>
</feature>
<keyword evidence="2" id="KW-0238">DNA-binding</keyword>
<keyword evidence="3" id="KW-0804">Transcription</keyword>
<dbReference type="PANTHER" id="PTHR43280:SF29">
    <property type="entry name" value="ARAC-FAMILY TRANSCRIPTIONAL REGULATOR"/>
    <property type="match status" value="1"/>
</dbReference>
<dbReference type="PANTHER" id="PTHR43280">
    <property type="entry name" value="ARAC-FAMILY TRANSCRIPTIONAL REGULATOR"/>
    <property type="match status" value="1"/>
</dbReference>